<dbReference type="InterPro" id="IPR013595">
    <property type="entry name" value="Pept_S33_TAP-like_C"/>
</dbReference>
<dbReference type="EMBL" id="VFMO01000001">
    <property type="protein sequence ID" value="TQJ13375.1"/>
    <property type="molecule type" value="Genomic_DNA"/>
</dbReference>
<dbReference type="OrthoDB" id="3252468at2"/>
<dbReference type="GO" id="GO:0016787">
    <property type="term" value="F:hydrolase activity"/>
    <property type="evidence" value="ECO:0007669"/>
    <property type="project" value="UniProtKB-KW"/>
</dbReference>
<name>A0A542EDI8_9MICO</name>
<dbReference type="PANTHER" id="PTHR43248:SF29">
    <property type="entry name" value="TRIPEPTIDYL AMINOPEPTIDASE"/>
    <property type="match status" value="1"/>
</dbReference>
<keyword evidence="8" id="KW-1185">Reference proteome</keyword>
<dbReference type="Pfam" id="PF08386">
    <property type="entry name" value="Abhydrolase_4"/>
    <property type="match status" value="1"/>
</dbReference>
<keyword evidence="2 5" id="KW-0732">Signal</keyword>
<protein>
    <submittedName>
        <fullName evidence="7">Alpha/beta hydrolase family protein</fullName>
    </submittedName>
</protein>
<evidence type="ECO:0000256" key="4">
    <source>
        <dbReference type="SAM" id="MobiDB-lite"/>
    </source>
</evidence>
<dbReference type="InterPro" id="IPR029058">
    <property type="entry name" value="AB_hydrolase_fold"/>
</dbReference>
<comment type="caution">
    <text evidence="7">The sequence shown here is derived from an EMBL/GenBank/DDBJ whole genome shotgun (WGS) entry which is preliminary data.</text>
</comment>
<feature type="domain" description="Peptidase S33 tripeptidyl aminopeptidase-like C-terminal" evidence="6">
    <location>
        <begin position="430"/>
        <end position="530"/>
    </location>
</feature>
<dbReference type="PANTHER" id="PTHR43248">
    <property type="entry name" value="2-SUCCINYL-6-HYDROXY-2,4-CYCLOHEXADIENE-1-CARBOXYLATE SYNTHASE"/>
    <property type="match status" value="1"/>
</dbReference>
<feature type="chain" id="PRO_5039627044" evidence="5">
    <location>
        <begin position="27"/>
        <end position="530"/>
    </location>
</feature>
<feature type="signal peptide" evidence="5">
    <location>
        <begin position="1"/>
        <end position="26"/>
    </location>
</feature>
<dbReference type="PROSITE" id="PS51257">
    <property type="entry name" value="PROKAR_LIPOPROTEIN"/>
    <property type="match status" value="1"/>
</dbReference>
<gene>
    <name evidence="7" type="ORF">FB459_0791</name>
</gene>
<sequence length="530" mass="55135">MSRTSLTSSRRTGRSTLALLAASALALSACSGGSDDGASTSSPVGSQPSSGAATTSGSSSAGAADPAKALEKFYTQKLTWGDCEGVKCAKLTVPVDYADPGGQTIQLALSKVAAKGKAKGSLVVNPGGPGASGYDYGAMADGVVTPKVLESFDVVGFDPRGVGRSAPITCASDAEMDTMLGIDPTPDDKTEQSSVQKSVGTFAQACKDKAGPLLGHVSTVEVAKDLDVLRAALGSEKLDYLGFSYGTFIGSTYADLFPQRVGRFVLDGVVPPDVTSQEMNLGQATGFEAATRSYVEDCVSKGDCYLGSTVDAGMQRIRTFLKQLDAKPLPISGEGPVTRFTEGWATLGLALGFYSKASWPSLTEALKAAMGGDPKPLMAMANQYAGRQANGAYRDNSMQAFYAVSCLDRKASNNLDEYAKDATEFAKKAPTWGNMLAWGSLTCGEWKVPATGKQKKVTADGTGPILVIGNTRDPATPLAFAQRLAKDLKHARLLTFDADGHTAYGQSECVNDAVDGYLLNGTLPPDGQTC</sequence>
<evidence type="ECO:0000259" key="6">
    <source>
        <dbReference type="Pfam" id="PF08386"/>
    </source>
</evidence>
<dbReference type="Gene3D" id="3.40.50.1820">
    <property type="entry name" value="alpha/beta hydrolase"/>
    <property type="match status" value="1"/>
</dbReference>
<dbReference type="InterPro" id="IPR051601">
    <property type="entry name" value="Serine_prot/Carboxylest_S33"/>
</dbReference>
<dbReference type="AlphaFoldDB" id="A0A542EDI8"/>
<comment type="similarity">
    <text evidence="1">Belongs to the peptidase S33 family.</text>
</comment>
<proteinExistence type="inferred from homology"/>
<dbReference type="Proteomes" id="UP000320806">
    <property type="component" value="Unassembled WGS sequence"/>
</dbReference>
<organism evidence="7 8">
    <name type="scientific">Yimella lutea</name>
    <dbReference type="NCBI Taxonomy" id="587872"/>
    <lineage>
        <taxon>Bacteria</taxon>
        <taxon>Bacillati</taxon>
        <taxon>Actinomycetota</taxon>
        <taxon>Actinomycetes</taxon>
        <taxon>Micrococcales</taxon>
        <taxon>Dermacoccaceae</taxon>
        <taxon>Yimella</taxon>
    </lineage>
</organism>
<evidence type="ECO:0000313" key="7">
    <source>
        <dbReference type="EMBL" id="TQJ13375.1"/>
    </source>
</evidence>
<reference evidence="7 8" key="1">
    <citation type="submission" date="2019-06" db="EMBL/GenBank/DDBJ databases">
        <title>Sequencing the genomes of 1000 actinobacteria strains.</title>
        <authorList>
            <person name="Klenk H.-P."/>
        </authorList>
    </citation>
    <scope>NUCLEOTIDE SEQUENCE [LARGE SCALE GENOMIC DNA]</scope>
    <source>
        <strain evidence="7 8">DSM 19828</strain>
    </source>
</reference>
<feature type="region of interest" description="Disordered" evidence="4">
    <location>
        <begin position="36"/>
        <end position="63"/>
    </location>
</feature>
<evidence type="ECO:0000313" key="8">
    <source>
        <dbReference type="Proteomes" id="UP000320806"/>
    </source>
</evidence>
<dbReference type="SUPFAM" id="SSF53474">
    <property type="entry name" value="alpha/beta-Hydrolases"/>
    <property type="match status" value="1"/>
</dbReference>
<dbReference type="RefSeq" id="WP_141927520.1">
    <property type="nucleotide sequence ID" value="NZ_BAABCI010000015.1"/>
</dbReference>
<evidence type="ECO:0000256" key="1">
    <source>
        <dbReference type="ARBA" id="ARBA00010088"/>
    </source>
</evidence>
<evidence type="ECO:0000256" key="5">
    <source>
        <dbReference type="SAM" id="SignalP"/>
    </source>
</evidence>
<accession>A0A542EDI8</accession>
<keyword evidence="3 7" id="KW-0378">Hydrolase</keyword>
<evidence type="ECO:0000256" key="3">
    <source>
        <dbReference type="ARBA" id="ARBA00022801"/>
    </source>
</evidence>
<evidence type="ECO:0000256" key="2">
    <source>
        <dbReference type="ARBA" id="ARBA00022729"/>
    </source>
</evidence>